<evidence type="ECO:0000256" key="6">
    <source>
        <dbReference type="ARBA" id="ARBA00022475"/>
    </source>
</evidence>
<dbReference type="AlphaFoldDB" id="A0A8X6I290"/>
<feature type="domain" description="Myosin-binding" evidence="15">
    <location>
        <begin position="145"/>
        <end position="300"/>
    </location>
</feature>
<feature type="region of interest" description="Disordered" evidence="13">
    <location>
        <begin position="554"/>
        <end position="589"/>
    </location>
</feature>
<dbReference type="PANTHER" id="PTHR15989">
    <property type="entry name" value="VEZATIN"/>
    <property type="match status" value="1"/>
</dbReference>
<evidence type="ECO:0000256" key="11">
    <source>
        <dbReference type="ARBA" id="ARBA00023136"/>
    </source>
</evidence>
<dbReference type="GO" id="GO:0005912">
    <property type="term" value="C:adherens junction"/>
    <property type="evidence" value="ECO:0007669"/>
    <property type="project" value="UniProtKB-SubCell"/>
</dbReference>
<keyword evidence="17" id="KW-1185">Reference proteome</keyword>
<gene>
    <name evidence="16" type="primary">VEZT_0</name>
    <name evidence="16" type="ORF">TNCT_692171</name>
</gene>
<keyword evidence="6" id="KW-1003">Cell membrane</keyword>
<evidence type="ECO:0000256" key="13">
    <source>
        <dbReference type="SAM" id="MobiDB-lite"/>
    </source>
</evidence>
<proteinExistence type="inferred from homology"/>
<dbReference type="GO" id="GO:0005634">
    <property type="term" value="C:nucleus"/>
    <property type="evidence" value="ECO:0007669"/>
    <property type="project" value="UniProtKB-SubCell"/>
</dbReference>
<evidence type="ECO:0000256" key="7">
    <source>
        <dbReference type="ARBA" id="ARBA00022692"/>
    </source>
</evidence>
<evidence type="ECO:0000256" key="10">
    <source>
        <dbReference type="ARBA" id="ARBA00023054"/>
    </source>
</evidence>
<dbReference type="EMBL" id="BMAO01009888">
    <property type="protein sequence ID" value="GFR33928.1"/>
    <property type="molecule type" value="Genomic_DNA"/>
</dbReference>
<evidence type="ECO:0000256" key="1">
    <source>
        <dbReference type="ARBA" id="ARBA00004123"/>
    </source>
</evidence>
<dbReference type="Proteomes" id="UP000887116">
    <property type="component" value="Unassembled WGS sequence"/>
</dbReference>
<evidence type="ECO:0000256" key="9">
    <source>
        <dbReference type="ARBA" id="ARBA00022989"/>
    </source>
</evidence>
<dbReference type="GO" id="GO:0005886">
    <property type="term" value="C:plasma membrane"/>
    <property type="evidence" value="ECO:0007669"/>
    <property type="project" value="UniProtKB-SubCell"/>
</dbReference>
<sequence length="642" mass="74102">MECEEDTDFDEDVILPNSPLDCYVRDLECFKNSNVYEECFSNLTENTKILKLTKKERSEDSSSDKSSSKSLFQWACKISLYVLSPIVAVSIYLLLEFSCFHKSLNIVQKFKLLSQEDEEFLVTFKSESKRIRKKNLSDFVIMHLKYLPLMFLFIKYTSKVFSLCKKSIKLIQEVELIARGFTTASVTGAAERIELSSTLPVNSCYRQYSTFRKHLFSWMKDVFIKYRYRTTVILNKIPFDPVCDFPVCLAALKIEEFGGLLNYDLNSPELMEVTDNFSISSLKTMYHLMEMQVSEFFKYFVFATIVIDNSPKHWKHIGYARNLQSTVDALSKEMLVLSKNVENTYEFYLCIETTYLDNKRKSYPTEPKTITSALEIITHNINLRLKSSLLSSIEMEKCLSFEKCINSQKYVKEIQYYLGLIKSQVSNIDDDFNELDKILNTFVNSKQKLEVQSTIPVFNEEKNQDVQPALEKCDIEREITDEVFEDTITNVVKGTNKQENEFYQEEVKKNTEMASRLLKELKNVLVIKADEHRTREQIALAKKFNETNLDCCSNESEEPVNLTEDASEDPVLKSNMTSDEEINDKDNSIEDDVRDSASFCFVPSNNSFTASIASLAAERQKLFGLSSEEFIDGTDESESESS</sequence>
<keyword evidence="12" id="KW-0539">Nucleus</keyword>
<comment type="caution">
    <text evidence="16">The sequence shown here is derived from an EMBL/GenBank/DDBJ whole genome shotgun (WGS) entry which is preliminary data.</text>
</comment>
<name>A0A8X6I290_TRICU</name>
<evidence type="ECO:0000256" key="14">
    <source>
        <dbReference type="SAM" id="Phobius"/>
    </source>
</evidence>
<evidence type="ECO:0000256" key="4">
    <source>
        <dbReference type="ARBA" id="ARBA00007245"/>
    </source>
</evidence>
<feature type="compositionally biased region" description="Acidic residues" evidence="13">
    <location>
        <begin position="578"/>
        <end position="589"/>
    </location>
</feature>
<evidence type="ECO:0000313" key="17">
    <source>
        <dbReference type="Proteomes" id="UP000887116"/>
    </source>
</evidence>
<protein>
    <recommendedName>
        <fullName evidence="5">Vezatin</fullName>
    </recommendedName>
</protein>
<evidence type="ECO:0000256" key="12">
    <source>
        <dbReference type="ARBA" id="ARBA00023242"/>
    </source>
</evidence>
<accession>A0A8X6I290</accession>
<dbReference type="InterPro" id="IPR026858">
    <property type="entry name" value="Vezatin"/>
</dbReference>
<evidence type="ECO:0000256" key="2">
    <source>
        <dbReference type="ARBA" id="ARBA00004536"/>
    </source>
</evidence>
<comment type="subcellular location">
    <subcellularLocation>
        <location evidence="2">Cell junction</location>
        <location evidence="2">Adherens junction</location>
    </subcellularLocation>
    <subcellularLocation>
        <location evidence="3">Cell membrane</location>
        <topology evidence="3">Multi-pass membrane protein</topology>
    </subcellularLocation>
    <subcellularLocation>
        <location evidence="1">Nucleus</location>
    </subcellularLocation>
</comment>
<dbReference type="Pfam" id="PF12632">
    <property type="entry name" value="Vezatin"/>
    <property type="match status" value="1"/>
</dbReference>
<dbReference type="GO" id="GO:0098609">
    <property type="term" value="P:cell-cell adhesion"/>
    <property type="evidence" value="ECO:0007669"/>
    <property type="project" value="InterPro"/>
</dbReference>
<keyword evidence="7 14" id="KW-0812">Transmembrane</keyword>
<feature type="transmembrane region" description="Helical" evidence="14">
    <location>
        <begin position="71"/>
        <end position="95"/>
    </location>
</feature>
<keyword evidence="10" id="KW-0175">Coiled coil</keyword>
<comment type="similarity">
    <text evidence="4">Belongs to the vezatin family.</text>
</comment>
<evidence type="ECO:0000256" key="5">
    <source>
        <dbReference type="ARBA" id="ARBA00018125"/>
    </source>
</evidence>
<evidence type="ECO:0000313" key="16">
    <source>
        <dbReference type="EMBL" id="GFR33928.1"/>
    </source>
</evidence>
<dbReference type="InterPro" id="IPR026859">
    <property type="entry name" value="Myosin-bd"/>
</dbReference>
<dbReference type="PANTHER" id="PTHR15989:SF5">
    <property type="entry name" value="VEZATIN"/>
    <property type="match status" value="1"/>
</dbReference>
<dbReference type="GO" id="GO:0017022">
    <property type="term" value="F:myosin binding"/>
    <property type="evidence" value="ECO:0007669"/>
    <property type="project" value="InterPro"/>
</dbReference>
<keyword evidence="8" id="KW-0965">Cell junction</keyword>
<dbReference type="OrthoDB" id="21151at2759"/>
<evidence type="ECO:0000259" key="15">
    <source>
        <dbReference type="Pfam" id="PF12632"/>
    </source>
</evidence>
<reference evidence="16" key="1">
    <citation type="submission" date="2020-07" db="EMBL/GenBank/DDBJ databases">
        <title>Multicomponent nature underlies the extraordinary mechanical properties of spider dragline silk.</title>
        <authorList>
            <person name="Kono N."/>
            <person name="Nakamura H."/>
            <person name="Mori M."/>
            <person name="Yoshida Y."/>
            <person name="Ohtoshi R."/>
            <person name="Malay A.D."/>
            <person name="Moran D.A.P."/>
            <person name="Tomita M."/>
            <person name="Numata K."/>
            <person name="Arakawa K."/>
        </authorList>
    </citation>
    <scope>NUCLEOTIDE SEQUENCE</scope>
</reference>
<keyword evidence="11 14" id="KW-0472">Membrane</keyword>
<evidence type="ECO:0000256" key="8">
    <source>
        <dbReference type="ARBA" id="ARBA00022949"/>
    </source>
</evidence>
<keyword evidence="9 14" id="KW-1133">Transmembrane helix</keyword>
<organism evidence="16 17">
    <name type="scientific">Trichonephila clavata</name>
    <name type="common">Joro spider</name>
    <name type="synonym">Nephila clavata</name>
    <dbReference type="NCBI Taxonomy" id="2740835"/>
    <lineage>
        <taxon>Eukaryota</taxon>
        <taxon>Metazoa</taxon>
        <taxon>Ecdysozoa</taxon>
        <taxon>Arthropoda</taxon>
        <taxon>Chelicerata</taxon>
        <taxon>Arachnida</taxon>
        <taxon>Araneae</taxon>
        <taxon>Araneomorphae</taxon>
        <taxon>Entelegynae</taxon>
        <taxon>Araneoidea</taxon>
        <taxon>Nephilidae</taxon>
        <taxon>Trichonephila</taxon>
    </lineage>
</organism>
<evidence type="ECO:0000256" key="3">
    <source>
        <dbReference type="ARBA" id="ARBA00004651"/>
    </source>
</evidence>